<dbReference type="EMBL" id="CP049055">
    <property type="protein sequence ID" value="QII10656.1"/>
    <property type="molecule type" value="Genomic_DNA"/>
</dbReference>
<organism evidence="1 2">
    <name type="scientific">Kuenenia stuttgartiensis</name>
    <dbReference type="NCBI Taxonomy" id="174633"/>
    <lineage>
        <taxon>Bacteria</taxon>
        <taxon>Pseudomonadati</taxon>
        <taxon>Planctomycetota</taxon>
        <taxon>Candidatus Brocadiia</taxon>
        <taxon>Candidatus Brocadiales</taxon>
        <taxon>Candidatus Brocadiaceae</taxon>
        <taxon>Candidatus Kuenenia</taxon>
    </lineage>
</organism>
<dbReference type="AlphaFoldDB" id="A0A6G7GM83"/>
<dbReference type="Proteomes" id="UP000501926">
    <property type="component" value="Chromosome"/>
</dbReference>
<evidence type="ECO:0000313" key="1">
    <source>
        <dbReference type="EMBL" id="QII10656.1"/>
    </source>
</evidence>
<name>A0A6G7GM83_KUEST</name>
<evidence type="ECO:0000313" key="2">
    <source>
        <dbReference type="Proteomes" id="UP000501926"/>
    </source>
</evidence>
<protein>
    <submittedName>
        <fullName evidence="1">Uncharacterized protein</fullName>
    </submittedName>
</protein>
<gene>
    <name evidence="1" type="ORF">KsCSTR_12770</name>
</gene>
<proteinExistence type="predicted"/>
<sequence>MVAEFIKASLLNKFLEHFASCFTKKQFAMFLLVA</sequence>
<reference evidence="1 2" key="1">
    <citation type="submission" date="2020-02" db="EMBL/GenBank/DDBJ databases">
        <title>Newly sequenced genome of strain CSTR1 showed variability in Candidatus Kuenenia stuttgartiensis genomes.</title>
        <authorList>
            <person name="Ding C."/>
            <person name="Adrian L."/>
        </authorList>
    </citation>
    <scope>NUCLEOTIDE SEQUENCE [LARGE SCALE GENOMIC DNA]</scope>
    <source>
        <strain evidence="1 2">CSTR1</strain>
    </source>
</reference>
<accession>A0A6G7GM83</accession>